<feature type="compositionally biased region" description="Low complexity" evidence="1">
    <location>
        <begin position="204"/>
        <end position="214"/>
    </location>
</feature>
<evidence type="ECO:0000313" key="3">
    <source>
        <dbReference type="EMBL" id="RCI05382.1"/>
    </source>
</evidence>
<evidence type="ECO:0000259" key="2">
    <source>
        <dbReference type="Pfam" id="PF08241"/>
    </source>
</evidence>
<dbReference type="InterPro" id="IPR029063">
    <property type="entry name" value="SAM-dependent_MTases_sf"/>
</dbReference>
<dbReference type="Gene3D" id="3.40.50.150">
    <property type="entry name" value="Vaccinia Virus protein VP39"/>
    <property type="match status" value="1"/>
</dbReference>
<dbReference type="PANTHER" id="PTHR43591">
    <property type="entry name" value="METHYLTRANSFERASE"/>
    <property type="match status" value="1"/>
</dbReference>
<dbReference type="OrthoDB" id="506498at2759"/>
<reference evidence="3 4" key="1">
    <citation type="journal article" date="2018" name="G3 (Bethesda)">
        <title>Phylogenetic and Phylogenomic Definition of Rhizopus Species.</title>
        <authorList>
            <person name="Gryganskyi A.P."/>
            <person name="Golan J."/>
            <person name="Dolatabadi S."/>
            <person name="Mondo S."/>
            <person name="Robb S."/>
            <person name="Idnurm A."/>
            <person name="Muszewska A."/>
            <person name="Steczkiewicz K."/>
            <person name="Masonjones S."/>
            <person name="Liao H.L."/>
            <person name="Gajdeczka M.T."/>
            <person name="Anike F."/>
            <person name="Vuek A."/>
            <person name="Anishchenko I.M."/>
            <person name="Voigt K."/>
            <person name="de Hoog G.S."/>
            <person name="Smith M.E."/>
            <person name="Heitman J."/>
            <person name="Vilgalys R."/>
            <person name="Stajich J.E."/>
        </authorList>
    </citation>
    <scope>NUCLEOTIDE SEQUENCE [LARGE SCALE GENOMIC DNA]</scope>
    <source>
        <strain evidence="3 4">LSU 92-RS-03</strain>
    </source>
</reference>
<dbReference type="AlphaFoldDB" id="A0A367KU38"/>
<dbReference type="Pfam" id="PF08241">
    <property type="entry name" value="Methyltransf_11"/>
    <property type="match status" value="1"/>
</dbReference>
<accession>A0A367KU38</accession>
<gene>
    <name evidence="3" type="ORF">CU098_011501</name>
</gene>
<keyword evidence="4" id="KW-1185">Reference proteome</keyword>
<sequence length="440" mass="50621">MGNGQSDIKSRLSYNTLPKHLRPLPPKKLDKLKKLNKQYSQKTQVPSEIPDFYEHLEKQSQNDSGPRGAFRWLKGRRFFNHTSSCLLPNDQLELDRSRVQAFILRWVFGGVIAPLPLEKGTTVLNIGHGPGMWPGHHMIDLALDNRESIFVAVDMCDLLPDDFEQEEEKMEDEISETNSCRFTPIHPNLSVQLQTMATPLIETSSSFSNSTHSDSVIETDEEDTMSHKEQPTKRRLLKNLDFYRLNVIEERLPFEDNQFDFVKQRLATASFTTNNWKHVLTEMLRVTKPGGWVGLLEIDFSMVNLGPQGAQFEKEMIEVTRSLGIEPRMAIYLEDLLKALGLEEIKPRSVSIPLGEWGMDLGMLWKNNIESFAESIEPFVSKLMNLSKEDYKDRWRVYFEEAQETKPFANAYAIWGKKPIDSSGVIDWSLCPVFNKQNYS</sequence>
<dbReference type="STRING" id="4846.A0A367KU38"/>
<evidence type="ECO:0000313" key="4">
    <source>
        <dbReference type="Proteomes" id="UP000253551"/>
    </source>
</evidence>
<feature type="domain" description="Methyltransferase type 11" evidence="2">
    <location>
        <begin position="236"/>
        <end position="293"/>
    </location>
</feature>
<name>A0A367KU38_RHIST</name>
<proteinExistence type="predicted"/>
<dbReference type="EMBL" id="PJQM01000403">
    <property type="protein sequence ID" value="RCI05382.1"/>
    <property type="molecule type" value="Genomic_DNA"/>
</dbReference>
<dbReference type="InterPro" id="IPR013216">
    <property type="entry name" value="Methyltransf_11"/>
</dbReference>
<organism evidence="3 4">
    <name type="scientific">Rhizopus stolonifer</name>
    <name type="common">Rhizopus nigricans</name>
    <dbReference type="NCBI Taxonomy" id="4846"/>
    <lineage>
        <taxon>Eukaryota</taxon>
        <taxon>Fungi</taxon>
        <taxon>Fungi incertae sedis</taxon>
        <taxon>Mucoromycota</taxon>
        <taxon>Mucoromycotina</taxon>
        <taxon>Mucoromycetes</taxon>
        <taxon>Mucorales</taxon>
        <taxon>Mucorineae</taxon>
        <taxon>Rhizopodaceae</taxon>
        <taxon>Rhizopus</taxon>
    </lineage>
</organism>
<feature type="region of interest" description="Disordered" evidence="1">
    <location>
        <begin position="1"/>
        <end position="27"/>
    </location>
</feature>
<comment type="caution">
    <text evidence="3">The sequence shown here is derived from an EMBL/GenBank/DDBJ whole genome shotgun (WGS) entry which is preliminary data.</text>
</comment>
<evidence type="ECO:0000256" key="1">
    <source>
        <dbReference type="SAM" id="MobiDB-lite"/>
    </source>
</evidence>
<dbReference type="CDD" id="cd02440">
    <property type="entry name" value="AdoMet_MTases"/>
    <property type="match status" value="1"/>
</dbReference>
<dbReference type="SUPFAM" id="SSF53335">
    <property type="entry name" value="S-adenosyl-L-methionine-dependent methyltransferases"/>
    <property type="match status" value="1"/>
</dbReference>
<dbReference type="PANTHER" id="PTHR43591:SF24">
    <property type="entry name" value="2-METHOXY-6-POLYPRENYL-1,4-BENZOQUINOL METHYLASE, MITOCHONDRIAL"/>
    <property type="match status" value="1"/>
</dbReference>
<dbReference type="Proteomes" id="UP000253551">
    <property type="component" value="Unassembled WGS sequence"/>
</dbReference>
<dbReference type="GO" id="GO:0008757">
    <property type="term" value="F:S-adenosylmethionine-dependent methyltransferase activity"/>
    <property type="evidence" value="ECO:0007669"/>
    <property type="project" value="InterPro"/>
</dbReference>
<protein>
    <recommendedName>
        <fullName evidence="2">Methyltransferase type 11 domain-containing protein</fullName>
    </recommendedName>
</protein>
<feature type="region of interest" description="Disordered" evidence="1">
    <location>
        <begin position="204"/>
        <end position="231"/>
    </location>
</feature>
<feature type="compositionally biased region" description="Polar residues" evidence="1">
    <location>
        <begin position="1"/>
        <end position="16"/>
    </location>
</feature>